<comment type="caution">
    <text evidence="3">The sequence shown here is derived from an EMBL/GenBank/DDBJ whole genome shotgun (WGS) entry which is preliminary data.</text>
</comment>
<evidence type="ECO:0000313" key="4">
    <source>
        <dbReference type="Proteomes" id="UP000324222"/>
    </source>
</evidence>
<evidence type="ECO:0000259" key="2">
    <source>
        <dbReference type="Pfam" id="PF20700"/>
    </source>
</evidence>
<dbReference type="AlphaFoldDB" id="A0A5B7ETR2"/>
<sequence length="256" mass="28491">MPKLKRRILQQSRRAWALGRDRKENIVAERKSEDAGLPPPPPHTPPTTILPPPPPSPPSPTTPAASSSAASTFRVPPSAVVAELQCKKRGCRKKVAAVTPVTNKWDTTVSVDCKECGTNYCHALPRTFKLAGGEQNKYNEVNLQQVYHSLVTGEGRASLESRSAFLCTDCELTTASYARQCHFPYNKMQGHYKKGMEIVYESIKEFYTSREMTEPDEDGILDVEVSYDGTWMIRGHKSHIGIGFVTDVYTGIMLDF</sequence>
<feature type="compositionally biased region" description="Pro residues" evidence="1">
    <location>
        <begin position="37"/>
        <end position="61"/>
    </location>
</feature>
<feature type="compositionally biased region" description="Low complexity" evidence="1">
    <location>
        <begin position="62"/>
        <end position="72"/>
    </location>
</feature>
<feature type="domain" description="Mutator-like transposase" evidence="2">
    <location>
        <begin position="106"/>
        <end position="256"/>
    </location>
</feature>
<feature type="region of interest" description="Disordered" evidence="1">
    <location>
        <begin position="15"/>
        <end position="73"/>
    </location>
</feature>
<proteinExistence type="predicted"/>
<organism evidence="3 4">
    <name type="scientific">Portunus trituberculatus</name>
    <name type="common">Swimming crab</name>
    <name type="synonym">Neptunus trituberculatus</name>
    <dbReference type="NCBI Taxonomy" id="210409"/>
    <lineage>
        <taxon>Eukaryota</taxon>
        <taxon>Metazoa</taxon>
        <taxon>Ecdysozoa</taxon>
        <taxon>Arthropoda</taxon>
        <taxon>Crustacea</taxon>
        <taxon>Multicrustacea</taxon>
        <taxon>Malacostraca</taxon>
        <taxon>Eumalacostraca</taxon>
        <taxon>Eucarida</taxon>
        <taxon>Decapoda</taxon>
        <taxon>Pleocyemata</taxon>
        <taxon>Brachyura</taxon>
        <taxon>Eubrachyura</taxon>
        <taxon>Portunoidea</taxon>
        <taxon>Portunidae</taxon>
        <taxon>Portuninae</taxon>
        <taxon>Portunus</taxon>
    </lineage>
</organism>
<dbReference type="Pfam" id="PF20700">
    <property type="entry name" value="Mutator"/>
    <property type="match status" value="1"/>
</dbReference>
<accession>A0A5B7ETR2</accession>
<name>A0A5B7ETR2_PORTR</name>
<protein>
    <recommendedName>
        <fullName evidence="2">Mutator-like transposase domain-containing protein</fullName>
    </recommendedName>
</protein>
<evidence type="ECO:0000313" key="3">
    <source>
        <dbReference type="EMBL" id="MPC36293.1"/>
    </source>
</evidence>
<evidence type="ECO:0000256" key="1">
    <source>
        <dbReference type="SAM" id="MobiDB-lite"/>
    </source>
</evidence>
<dbReference type="InterPro" id="IPR049012">
    <property type="entry name" value="Mutator_transp_dom"/>
</dbReference>
<feature type="compositionally biased region" description="Basic and acidic residues" evidence="1">
    <location>
        <begin position="19"/>
        <end position="34"/>
    </location>
</feature>
<dbReference type="Proteomes" id="UP000324222">
    <property type="component" value="Unassembled WGS sequence"/>
</dbReference>
<dbReference type="EMBL" id="VSRR010003476">
    <property type="protein sequence ID" value="MPC36293.1"/>
    <property type="molecule type" value="Genomic_DNA"/>
</dbReference>
<keyword evidence="4" id="KW-1185">Reference proteome</keyword>
<gene>
    <name evidence="3" type="ORF">E2C01_029747</name>
</gene>
<reference evidence="3 4" key="1">
    <citation type="submission" date="2019-05" db="EMBL/GenBank/DDBJ databases">
        <title>Another draft genome of Portunus trituberculatus and its Hox gene families provides insights of decapod evolution.</title>
        <authorList>
            <person name="Jeong J.-H."/>
            <person name="Song I."/>
            <person name="Kim S."/>
            <person name="Choi T."/>
            <person name="Kim D."/>
            <person name="Ryu S."/>
            <person name="Kim W."/>
        </authorList>
    </citation>
    <scope>NUCLEOTIDE SEQUENCE [LARGE SCALE GENOMIC DNA]</scope>
    <source>
        <tissue evidence="3">Muscle</tissue>
    </source>
</reference>